<feature type="region of interest" description="Disordered" evidence="3">
    <location>
        <begin position="147"/>
        <end position="188"/>
    </location>
</feature>
<reference evidence="5" key="1">
    <citation type="journal article" date="2014" name="PLoS Genet.">
        <title>Signature Gene Expression Reveals Novel Clues to the Molecular Mechanisms of Dimorphic Transition in Penicillium marneffei.</title>
        <authorList>
            <person name="Yang E."/>
            <person name="Wang G."/>
            <person name="Cai J."/>
            <person name="Woo P.C."/>
            <person name="Lau S.K."/>
            <person name="Yuen K.-Y."/>
            <person name="Chow W.-N."/>
            <person name="Lin X."/>
        </authorList>
    </citation>
    <scope>NUCLEOTIDE SEQUENCE [LARGE SCALE GENOMIC DNA]</scope>
    <source>
        <strain evidence="5">PM1</strain>
    </source>
</reference>
<dbReference type="Gene3D" id="1.10.20.10">
    <property type="entry name" value="Histone, subunit A"/>
    <property type="match status" value="1"/>
</dbReference>
<evidence type="ECO:0000259" key="4">
    <source>
        <dbReference type="Pfam" id="PF00808"/>
    </source>
</evidence>
<evidence type="ECO:0000256" key="3">
    <source>
        <dbReference type="SAM" id="MobiDB-lite"/>
    </source>
</evidence>
<accession>A0A093V8T3</accession>
<evidence type="ECO:0000256" key="2">
    <source>
        <dbReference type="ARBA" id="ARBA00023242"/>
    </source>
</evidence>
<evidence type="ECO:0000256" key="1">
    <source>
        <dbReference type="ARBA" id="ARBA00004123"/>
    </source>
</evidence>
<dbReference type="EMBL" id="JPOX01000019">
    <property type="protein sequence ID" value="KFX46399.1"/>
    <property type="molecule type" value="Genomic_DNA"/>
</dbReference>
<dbReference type="GO" id="GO:0006261">
    <property type="term" value="P:DNA-templated DNA replication"/>
    <property type="evidence" value="ECO:0007669"/>
    <property type="project" value="TreeGrafter"/>
</dbReference>
<dbReference type="CDD" id="cd23645">
    <property type="entry name" value="HFD_Dpb3-like"/>
    <property type="match status" value="1"/>
</dbReference>
<dbReference type="InterPro" id="IPR050568">
    <property type="entry name" value="Transcr_DNA_Rep_Reg"/>
</dbReference>
<comment type="caution">
    <text evidence="5">The sequence shown here is derived from an EMBL/GenBank/DDBJ whole genome shotgun (WGS) entry which is preliminary data.</text>
</comment>
<evidence type="ECO:0000313" key="5">
    <source>
        <dbReference type="EMBL" id="KFX46399.1"/>
    </source>
</evidence>
<name>A0A093V8T3_TALMA</name>
<dbReference type="HOGENOM" id="CLU_045277_7_1_1"/>
<protein>
    <submittedName>
        <fullName evidence="5">DNA polymerase epsilon subunit C</fullName>
    </submittedName>
</protein>
<organism evidence="5">
    <name type="scientific">Talaromyces marneffei PM1</name>
    <dbReference type="NCBI Taxonomy" id="1077442"/>
    <lineage>
        <taxon>Eukaryota</taxon>
        <taxon>Fungi</taxon>
        <taxon>Dikarya</taxon>
        <taxon>Ascomycota</taxon>
        <taxon>Pezizomycotina</taxon>
        <taxon>Eurotiomycetes</taxon>
        <taxon>Eurotiomycetidae</taxon>
        <taxon>Eurotiales</taxon>
        <taxon>Trichocomaceae</taxon>
        <taxon>Talaromyces</taxon>
        <taxon>Talaromyces sect. Talaromyces</taxon>
    </lineage>
</organism>
<dbReference type="GO" id="GO:0046982">
    <property type="term" value="F:protein heterodimerization activity"/>
    <property type="evidence" value="ECO:0007669"/>
    <property type="project" value="InterPro"/>
</dbReference>
<dbReference type="PANTHER" id="PTHR10252:SF54">
    <property type="entry name" value="CHROMATIN ACCESSIBILITY COMPLEX PROTEIN 1"/>
    <property type="match status" value="1"/>
</dbReference>
<keyword evidence="2" id="KW-0539">Nucleus</keyword>
<dbReference type="AlphaFoldDB" id="A0A093V8T3"/>
<feature type="compositionally biased region" description="Basic and acidic residues" evidence="3">
    <location>
        <begin position="112"/>
        <end position="121"/>
    </location>
</feature>
<dbReference type="SUPFAM" id="SSF47113">
    <property type="entry name" value="Histone-fold"/>
    <property type="match status" value="1"/>
</dbReference>
<dbReference type="GO" id="GO:0008623">
    <property type="term" value="C:CHRAC"/>
    <property type="evidence" value="ECO:0007669"/>
    <property type="project" value="TreeGrafter"/>
</dbReference>
<dbReference type="eggNOG" id="KOG1657">
    <property type="taxonomic scope" value="Eukaryota"/>
</dbReference>
<feature type="compositionally biased region" description="Polar residues" evidence="3">
    <location>
        <begin position="147"/>
        <end position="164"/>
    </location>
</feature>
<feature type="region of interest" description="Disordered" evidence="3">
    <location>
        <begin position="112"/>
        <end position="134"/>
    </location>
</feature>
<dbReference type="InterPro" id="IPR009072">
    <property type="entry name" value="Histone-fold"/>
</dbReference>
<comment type="subcellular location">
    <subcellularLocation>
        <location evidence="1">Nucleus</location>
    </subcellularLocation>
</comment>
<dbReference type="Pfam" id="PF00808">
    <property type="entry name" value="CBFD_NFYB_HMF"/>
    <property type="match status" value="1"/>
</dbReference>
<proteinExistence type="predicted"/>
<dbReference type="PANTHER" id="PTHR10252">
    <property type="entry name" value="HISTONE-LIKE TRANSCRIPTION FACTOR CCAAT-RELATED"/>
    <property type="match status" value="1"/>
</dbReference>
<feature type="domain" description="Transcription factor CBF/NF-Y/archaeal histone" evidence="4">
    <location>
        <begin position="18"/>
        <end position="82"/>
    </location>
</feature>
<gene>
    <name evidence="5" type="ORF">GQ26_0191330</name>
</gene>
<dbReference type="InterPro" id="IPR003958">
    <property type="entry name" value="CBFA_NFYB_domain"/>
</dbReference>
<sequence>MPSNNQTDEADATGQSVLPLARIKKIIQLDEDIAQCSHNATFLIAMATELFIQYLAEQGYNVVKSERKPRKTIQYKDLATAVSRIDNLEFLADVIPKTTTYRQFKEKRAREVAQDAPEIEKGQSGTPDAAVGQNGVARLPRGQTTLLAASNGSRSNIATDSPMPTVSMMIDPTTDTESGANGDVEMTG</sequence>